<dbReference type="EnsemblMetazoa" id="tetur02g07330.1">
    <property type="protein sequence ID" value="tetur02g07330.1"/>
    <property type="gene ID" value="tetur02g07330"/>
</dbReference>
<dbReference type="PROSITE" id="PS50835">
    <property type="entry name" value="IG_LIKE"/>
    <property type="match status" value="14"/>
</dbReference>
<feature type="region of interest" description="Disordered" evidence="7">
    <location>
        <begin position="1133"/>
        <end position="1152"/>
    </location>
</feature>
<feature type="domain" description="Ig-like" evidence="10">
    <location>
        <begin position="724"/>
        <end position="807"/>
    </location>
</feature>
<feature type="disulfide bond" evidence="6">
    <location>
        <begin position="1479"/>
        <end position="1494"/>
    </location>
</feature>
<dbReference type="Gene3D" id="2.60.40.10">
    <property type="entry name" value="Immunoglobulins"/>
    <property type="match status" value="14"/>
</dbReference>
<dbReference type="Pfam" id="PF07679">
    <property type="entry name" value="I-set"/>
    <property type="match status" value="3"/>
</dbReference>
<dbReference type="PROSITE" id="PS50026">
    <property type="entry name" value="EGF_3"/>
    <property type="match status" value="3"/>
</dbReference>
<evidence type="ECO:0000256" key="2">
    <source>
        <dbReference type="ARBA" id="ARBA00022737"/>
    </source>
</evidence>
<dbReference type="Gene3D" id="2.60.120.200">
    <property type="match status" value="2"/>
</dbReference>
<dbReference type="eggNOG" id="KOG3509">
    <property type="taxonomic scope" value="Eukaryota"/>
</dbReference>
<dbReference type="Pfam" id="PF13895">
    <property type="entry name" value="Ig_2"/>
    <property type="match status" value="2"/>
</dbReference>
<accession>T1JW81</accession>
<dbReference type="CDD" id="cd00096">
    <property type="entry name" value="Ig"/>
    <property type="match status" value="4"/>
</dbReference>
<feature type="domain" description="Ig-like" evidence="10">
    <location>
        <begin position="521"/>
        <end position="608"/>
    </location>
</feature>
<dbReference type="SMART" id="SM00282">
    <property type="entry name" value="LamG"/>
    <property type="match status" value="2"/>
</dbReference>
<dbReference type="Proteomes" id="UP000015104">
    <property type="component" value="Unassembled WGS sequence"/>
</dbReference>
<protein>
    <recommendedName>
        <fullName evidence="13">Basement membrane-specific heparan sulfate proteoglycan core protein</fullName>
    </recommendedName>
</protein>
<evidence type="ECO:0000313" key="11">
    <source>
        <dbReference type="EnsemblMetazoa" id="tetur02g07330.1"/>
    </source>
</evidence>
<dbReference type="InterPro" id="IPR013098">
    <property type="entry name" value="Ig_I-set"/>
</dbReference>
<feature type="region of interest" description="Disordered" evidence="7">
    <location>
        <begin position="1327"/>
        <end position="1356"/>
    </location>
</feature>
<evidence type="ECO:0000259" key="10">
    <source>
        <dbReference type="PROSITE" id="PS50835"/>
    </source>
</evidence>
<feature type="domain" description="Ig-like" evidence="10">
    <location>
        <begin position="917"/>
        <end position="1003"/>
    </location>
</feature>
<dbReference type="PANTHER" id="PTHR12231">
    <property type="entry name" value="CTX-RELATED TYPE I TRANSMEMBRANE PROTEIN"/>
    <property type="match status" value="1"/>
</dbReference>
<feature type="domain" description="Ig-like" evidence="10">
    <location>
        <begin position="616"/>
        <end position="698"/>
    </location>
</feature>
<dbReference type="SUPFAM" id="SSF57184">
    <property type="entry name" value="Growth factor receptor domain"/>
    <property type="match status" value="1"/>
</dbReference>
<dbReference type="InterPro" id="IPR001791">
    <property type="entry name" value="Laminin_G"/>
</dbReference>
<feature type="domain" description="EGF-like" evidence="9">
    <location>
        <begin position="1945"/>
        <end position="1981"/>
    </location>
</feature>
<feature type="domain" description="Ig-like" evidence="10">
    <location>
        <begin position="1346"/>
        <end position="1429"/>
    </location>
</feature>
<keyword evidence="3 5" id="KW-1015">Disulfide bond</keyword>
<feature type="domain" description="Ig-like" evidence="10">
    <location>
        <begin position="825"/>
        <end position="903"/>
    </location>
</feature>
<dbReference type="PROSITE" id="PS01209">
    <property type="entry name" value="LDLRA_1"/>
    <property type="match status" value="3"/>
</dbReference>
<dbReference type="InterPro" id="IPR003599">
    <property type="entry name" value="Ig_sub"/>
</dbReference>
<evidence type="ECO:0000313" key="12">
    <source>
        <dbReference type="Proteomes" id="UP000015104"/>
    </source>
</evidence>
<dbReference type="Pfam" id="PF00054">
    <property type="entry name" value="Laminin_G_1"/>
    <property type="match status" value="2"/>
</dbReference>
<dbReference type="InterPro" id="IPR001881">
    <property type="entry name" value="EGF-like_Ca-bd_dom"/>
</dbReference>
<evidence type="ECO:0000256" key="1">
    <source>
        <dbReference type="ARBA" id="ARBA00022729"/>
    </source>
</evidence>
<proteinExistence type="predicted"/>
<evidence type="ECO:0000256" key="5">
    <source>
        <dbReference type="PROSITE-ProRule" id="PRU00076"/>
    </source>
</evidence>
<dbReference type="Pfam" id="PF13927">
    <property type="entry name" value="Ig_3"/>
    <property type="match status" value="2"/>
</dbReference>
<keyword evidence="5" id="KW-0245">EGF-like domain</keyword>
<dbReference type="SUPFAM" id="SSF48726">
    <property type="entry name" value="Immunoglobulin"/>
    <property type="match status" value="14"/>
</dbReference>
<feature type="disulfide bond" evidence="6">
    <location>
        <begin position="215"/>
        <end position="230"/>
    </location>
</feature>
<dbReference type="InterPro" id="IPR013783">
    <property type="entry name" value="Ig-like_fold"/>
</dbReference>
<evidence type="ECO:0000256" key="7">
    <source>
        <dbReference type="SAM" id="MobiDB-lite"/>
    </source>
</evidence>
<dbReference type="PROSITE" id="PS50068">
    <property type="entry name" value="LDLRA_2"/>
    <property type="match status" value="4"/>
</dbReference>
<evidence type="ECO:0008006" key="13">
    <source>
        <dbReference type="Google" id="ProtNLM"/>
    </source>
</evidence>
<feature type="domain" description="Ig-like" evidence="10">
    <location>
        <begin position="428"/>
        <end position="517"/>
    </location>
</feature>
<evidence type="ECO:0000256" key="4">
    <source>
        <dbReference type="ARBA" id="ARBA00023319"/>
    </source>
</evidence>
<feature type="domain" description="Ig-like" evidence="10">
    <location>
        <begin position="1643"/>
        <end position="1717"/>
    </location>
</feature>
<feature type="compositionally biased region" description="Polar residues" evidence="7">
    <location>
        <begin position="703"/>
        <end position="720"/>
    </location>
</feature>
<dbReference type="STRING" id="32264.T1JW81"/>
<comment type="caution">
    <text evidence="5">Lacks conserved residue(s) required for the propagation of feature annotation.</text>
</comment>
<feature type="domain" description="Ig-like" evidence="10">
    <location>
        <begin position="1552"/>
        <end position="1642"/>
    </location>
</feature>
<feature type="domain" description="Laminin G" evidence="8">
    <location>
        <begin position="1986"/>
        <end position="2179"/>
    </location>
</feature>
<feature type="disulfide bond" evidence="6">
    <location>
        <begin position="1460"/>
        <end position="1472"/>
    </location>
</feature>
<keyword evidence="12" id="KW-1185">Reference proteome</keyword>
<sequence length="2251" mass="249594">MVLHPNGHLIIMVTIRLHQHLHLHFTHIHLIPTHKHHQHYLHCHGQPPNAHWSSYNEYKSISNSYESNYDRNYDRNDNNYDNIYPKVDRDRIDIRVYPISQIIYTTQEVVIRCRDESYRRLPVKWSRSDGRPMSLEATDTSGRLVIPNIKMSDGGEYKCSPLDPTYRQSFNLSSVIVYPIESLHNRQPDYQPFTCHPGTRKCPSSTTCIPEQYFCDGESDCPGSRDEEDCESCKLYQFRCRNGQCIEKTRRCDEKLDCRDGSDEMDCREKVNQYPCADGNQCVIETYLCDNDKDCEDGSDETRCSPPSFVDADFGDRFLAEGEDLSLSCRAVGFPTPLIRWKFNDHFITSHHSRYRNTSINGHGKLSITGARKEDEGTYECVAENANNYIHSNSAVKLRIRSSRDNEFSVTQFNPEIRYEGYSAYSPPRETKVPLTLSIVPPFMDVERGSFVQFACASSNPSAKLAWVFEQGELPRTATVIGGTLTIRNAQEFDQGTYICMGSDSYGTKAEAQARLTVRRPQSLVNANVIPSYIEVQEGGNVMLSCNSSAPGSSFVWAFNRGNLPPGAETINNQLRIYQANQRHSGHYRCIVKSPYGTGEAYSMVNINPVMTERRPSMIVSPSHAEAALGSMVRFRCNATDPRPNQIIWQSKRGGLPFGANQSREILTIGPITDIHYGEYICMVTNSYGRNQQTVELHRAGGSASSDVDNQDGQNQPTRTTLGPVIEIQPAAGLNLPLGELARFECRSNEILSDELRWISSSGSLPEGTTVSKGVLVIPSITAAHYGIYACEARNSYGVSRKSVELRPPSLNPNISPPYRPVTGPIEATIEPQQQTIVQGSSGILRCLVTGDLNAAVIWSKVNGNLTDRHRIDGEIMRIENAIINDRGLYVCKVESSPGVTVAQGSAIVEIEPREPPVVDIYPAVTQSIQIGGSALFQCRLVGGIPEPVITWSRADNSPLTSNADIVEGGVIRFIRVTGAEEGIYKCTAENIAGRAEYEVTLRIERTEFSPNRPPYVSPPDPSVNPPDKIVPPDHLQPYRPDISIKINQRNPLVIKEGEPLVLDCFTESSMDTQVIWMSVEKGQYITETATRRSVYQKYDTTAEDSGEYRCVAHNSAGRAEERIQVVIEPISGPHPTSHRNPHQFTPPAPSPYESIRNVTLSVGGSTEFKCHASGPDLVSPIMTWSRESGALPTNAYQRSETLYINKINEDNSGTYVCTGRSPDGHVVVIQRVLLNVQSQLTLALDPVSQVVSAGQRVQINCVAAGNGVEPVQVTWNREGAAMSPNSRIIGGQLVFMSISPTDSGSYICKGISSLGEARAVAHVQVGPSSVPQPHHPYPSDPIRLPTQYETRPPTGKREIVDTRASKTLSCDFARIPNHIIRWEFNNAKILPTNAAVFGNNIILTNIDKNNEGRYICNAHLPGSERPIDRDFIDLIVRDSTLPRLDSIDKMPLIYHVQSCSPYEFRCYDTTCIERERRCDGRPDCNDGSDEQYCPGEELPPDCDRDDYSRQAYPRQPDTRSRYPTDPRTNYPNYPQPSYPSYPDTRYSPQHPVQVEVKIESNKLLVNVGDDLELRCHADGPDYRYEWFKDIQPVRNENAEINHNKLYIRNVKPENGGVYTCRARNRYGYGTDEHVVMIQRVSPQDENIVLGADLGASVRLECPRTVPGAVYTWARPGQALPKDSEISSDRLILRNVKPNFAGQYECIAKGPQGTAVSFVSLVVRKVIPRFRREMYSHIKFPSIPDPEQSFDIEISVKPEFGEGLIIYSSGPSNPSTNTNGNFVSLSLNRGMLEYRIQSGLADVVKIRSTKPIPLYEWTKIVIQKDGNHVGLFINDLAEVPVKLSGNNTDLILGEPLYIGGIPSTAQINSEAGRVDGFIGCMSVLKIKGRSIVMADEGESVSISSCSTCSTDVCSGHGACHEDSTVTNGFQCICHPGFSGSNCSANVDSCKEGSCGTGRCVNVPEGGFECYCPYGRTGLRCEREVIIRRPAFGGKSYLALPKPTENTASPDEKKPEQQPQELKLVMQIKPNLEKEGLLMYSGQDDSGKKDFAAVTIKNRAIEFAFDTGSGPAFIRSPQFEILDDFVTFEVKTIENQGILSVNGVEYSEKAPGAAKRLQLETPMFIGGVNKQKVKLPRSLNVSHGFDGCIAHVEVNGIAVDWATTVVDSANVDDCGPHEQCTEQTCQNGGICQRDQRDICACLPGFTGYHCEVSTLSASRPETVTLSSETSDKISTTQLIETTNGTLTITESP</sequence>
<dbReference type="InterPro" id="IPR023415">
    <property type="entry name" value="LDLR_class-A_CS"/>
</dbReference>
<dbReference type="InterPro" id="IPR036055">
    <property type="entry name" value="LDL_receptor-like_sf"/>
</dbReference>
<feature type="domain" description="Laminin G" evidence="8">
    <location>
        <begin position="1727"/>
        <end position="1919"/>
    </location>
</feature>
<feature type="domain" description="Ig-like" evidence="10">
    <location>
        <begin position="1150"/>
        <end position="1219"/>
    </location>
</feature>
<dbReference type="InterPro" id="IPR051170">
    <property type="entry name" value="Neural/epithelial_adhesion"/>
</dbReference>
<dbReference type="SMART" id="SM00181">
    <property type="entry name" value="EGF"/>
    <property type="match status" value="4"/>
</dbReference>
<dbReference type="PANTHER" id="PTHR12231:SF253">
    <property type="entry name" value="DPR-INTERACTING PROTEIN ETA, ISOFORM B-RELATED"/>
    <property type="match status" value="1"/>
</dbReference>
<dbReference type="Gene3D" id="2.10.25.10">
    <property type="entry name" value="Laminin"/>
    <property type="match status" value="2"/>
</dbReference>
<feature type="domain" description="Ig-like" evidence="10">
    <location>
        <begin position="85"/>
        <end position="173"/>
    </location>
</feature>
<feature type="domain" description="Ig-like" evidence="10">
    <location>
        <begin position="1239"/>
        <end position="1309"/>
    </location>
</feature>
<evidence type="ECO:0000259" key="9">
    <source>
        <dbReference type="PROSITE" id="PS50026"/>
    </source>
</evidence>
<keyword evidence="2" id="KW-0677">Repeat</keyword>
<evidence type="ECO:0000256" key="3">
    <source>
        <dbReference type="ARBA" id="ARBA00023157"/>
    </source>
</evidence>
<feature type="disulfide bond" evidence="6">
    <location>
        <begin position="1467"/>
        <end position="1485"/>
    </location>
</feature>
<feature type="domain" description="Ig-like" evidence="10">
    <location>
        <begin position="307"/>
        <end position="397"/>
    </location>
</feature>
<feature type="disulfide bond" evidence="6">
    <location>
        <begin position="240"/>
        <end position="258"/>
    </location>
</feature>
<evidence type="ECO:0000259" key="8">
    <source>
        <dbReference type="PROSITE" id="PS50025"/>
    </source>
</evidence>
<dbReference type="InterPro" id="IPR013320">
    <property type="entry name" value="ConA-like_dom_sf"/>
</dbReference>
<dbReference type="InterPro" id="IPR036179">
    <property type="entry name" value="Ig-like_dom_sf"/>
</dbReference>
<dbReference type="InterPro" id="IPR003598">
    <property type="entry name" value="Ig_sub2"/>
</dbReference>
<feature type="domain" description="EGF-like" evidence="9">
    <location>
        <begin position="1906"/>
        <end position="1943"/>
    </location>
</feature>
<feature type="disulfide bond" evidence="6">
    <location>
        <begin position="252"/>
        <end position="267"/>
    </location>
</feature>
<dbReference type="FunFam" id="2.60.40.10:FF:000032">
    <property type="entry name" value="palladin isoform X1"/>
    <property type="match status" value="1"/>
</dbReference>
<feature type="disulfide bond" evidence="5">
    <location>
        <begin position="1971"/>
        <end position="1980"/>
    </location>
</feature>
<dbReference type="InterPro" id="IPR000742">
    <property type="entry name" value="EGF"/>
</dbReference>
<feature type="disulfide bond" evidence="5">
    <location>
        <begin position="2200"/>
        <end position="2209"/>
    </location>
</feature>
<evidence type="ECO:0000256" key="6">
    <source>
        <dbReference type="PROSITE-ProRule" id="PRU00124"/>
    </source>
</evidence>
<dbReference type="SMART" id="SM00179">
    <property type="entry name" value="EGF_CA"/>
    <property type="match status" value="2"/>
</dbReference>
<reference evidence="11" key="2">
    <citation type="submission" date="2015-06" db="UniProtKB">
        <authorList>
            <consortium name="EnsemblMetazoa"/>
        </authorList>
    </citation>
    <scope>IDENTIFICATION</scope>
</reference>
<organism evidence="11 12">
    <name type="scientific">Tetranychus urticae</name>
    <name type="common">Two-spotted spider mite</name>
    <dbReference type="NCBI Taxonomy" id="32264"/>
    <lineage>
        <taxon>Eukaryota</taxon>
        <taxon>Metazoa</taxon>
        <taxon>Ecdysozoa</taxon>
        <taxon>Arthropoda</taxon>
        <taxon>Chelicerata</taxon>
        <taxon>Arachnida</taxon>
        <taxon>Acari</taxon>
        <taxon>Acariformes</taxon>
        <taxon>Trombidiformes</taxon>
        <taxon>Prostigmata</taxon>
        <taxon>Eleutherengona</taxon>
        <taxon>Raphignathae</taxon>
        <taxon>Tetranychoidea</taxon>
        <taxon>Tetranychidae</taxon>
        <taxon>Tetranychus</taxon>
    </lineage>
</organism>
<feature type="disulfide bond" evidence="5">
    <location>
        <begin position="1949"/>
        <end position="1959"/>
    </location>
</feature>
<dbReference type="InterPro" id="IPR007110">
    <property type="entry name" value="Ig-like_dom"/>
</dbReference>
<dbReference type="GO" id="GO:0005509">
    <property type="term" value="F:calcium ion binding"/>
    <property type="evidence" value="ECO:0007669"/>
    <property type="project" value="InterPro"/>
</dbReference>
<dbReference type="GO" id="GO:0043005">
    <property type="term" value="C:neuron projection"/>
    <property type="evidence" value="ECO:0007669"/>
    <property type="project" value="TreeGrafter"/>
</dbReference>
<feature type="domain" description="Ig-like" evidence="10">
    <location>
        <begin position="1041"/>
        <end position="1127"/>
    </location>
</feature>
<dbReference type="GO" id="GO:0048513">
    <property type="term" value="P:animal organ development"/>
    <property type="evidence" value="ECO:0007669"/>
    <property type="project" value="UniProtKB-ARBA"/>
</dbReference>
<feature type="domain" description="EGF-like" evidence="9">
    <location>
        <begin position="2175"/>
        <end position="2210"/>
    </location>
</feature>
<feature type="region of interest" description="Disordered" evidence="7">
    <location>
        <begin position="700"/>
        <end position="720"/>
    </location>
</feature>
<dbReference type="EMBL" id="CAEY01000807">
    <property type="status" value="NOT_ANNOTATED_CDS"/>
    <property type="molecule type" value="Genomic_DNA"/>
</dbReference>
<feature type="region of interest" description="Disordered" evidence="7">
    <location>
        <begin position="1479"/>
        <end position="1546"/>
    </location>
</feature>
<dbReference type="SMART" id="SM00408">
    <property type="entry name" value="IGc2"/>
    <property type="match status" value="13"/>
</dbReference>
<feature type="region of interest" description="Disordered" evidence="7">
    <location>
        <begin position="1997"/>
        <end position="2019"/>
    </location>
</feature>
<dbReference type="PRINTS" id="PR00261">
    <property type="entry name" value="LDLRECEPTOR"/>
</dbReference>
<keyword evidence="4" id="KW-0393">Immunoglobulin domain</keyword>
<dbReference type="HOGENOM" id="CLU_1534511_0_0_1"/>
<dbReference type="SUPFAM" id="SSF49899">
    <property type="entry name" value="Concanavalin A-like lectins/glucanases"/>
    <property type="match status" value="2"/>
</dbReference>
<dbReference type="InterPro" id="IPR013151">
    <property type="entry name" value="Immunoglobulin_dom"/>
</dbReference>
<name>T1JW81_TETUR</name>
<feature type="disulfide bond" evidence="6">
    <location>
        <begin position="233"/>
        <end position="245"/>
    </location>
</feature>
<keyword evidence="1" id="KW-0732">Signal</keyword>
<dbReference type="PROSITE" id="PS01186">
    <property type="entry name" value="EGF_2"/>
    <property type="match status" value="2"/>
</dbReference>
<feature type="disulfide bond" evidence="6">
    <location>
        <begin position="289"/>
        <end position="304"/>
    </location>
</feature>
<dbReference type="InterPro" id="IPR002172">
    <property type="entry name" value="LDrepeatLR_classA_rpt"/>
</dbReference>
<dbReference type="InterPro" id="IPR009030">
    <property type="entry name" value="Growth_fac_rcpt_cys_sf"/>
</dbReference>
<dbReference type="SUPFAM" id="SSF57424">
    <property type="entry name" value="LDL receptor-like module"/>
    <property type="match status" value="4"/>
</dbReference>
<dbReference type="CDD" id="cd00054">
    <property type="entry name" value="EGF_CA"/>
    <property type="match status" value="3"/>
</dbReference>
<dbReference type="CDD" id="cd00112">
    <property type="entry name" value="LDLa"/>
    <property type="match status" value="4"/>
</dbReference>
<reference evidence="12" key="1">
    <citation type="submission" date="2011-08" db="EMBL/GenBank/DDBJ databases">
        <authorList>
            <person name="Rombauts S."/>
        </authorList>
    </citation>
    <scope>NUCLEOTIDE SEQUENCE</scope>
    <source>
        <strain evidence="12">London</strain>
    </source>
</reference>
<dbReference type="Pfam" id="PF00057">
    <property type="entry name" value="Ldl_recept_a"/>
    <property type="match status" value="4"/>
</dbReference>
<dbReference type="CDD" id="cd00110">
    <property type="entry name" value="LamG"/>
    <property type="match status" value="2"/>
</dbReference>
<feature type="disulfide bond" evidence="5">
    <location>
        <begin position="1933"/>
        <end position="1942"/>
    </location>
</feature>
<dbReference type="Pfam" id="PF00047">
    <property type="entry name" value="ig"/>
    <property type="match status" value="3"/>
</dbReference>
<dbReference type="PROSITE" id="PS00022">
    <property type="entry name" value="EGF_1"/>
    <property type="match status" value="3"/>
</dbReference>
<dbReference type="SMART" id="SM00192">
    <property type="entry name" value="LDLa"/>
    <property type="match status" value="4"/>
</dbReference>
<dbReference type="Gene3D" id="4.10.400.10">
    <property type="entry name" value="Low-density Lipoprotein Receptor"/>
    <property type="match status" value="4"/>
</dbReference>
<dbReference type="PROSITE" id="PS50025">
    <property type="entry name" value="LAM_G_DOMAIN"/>
    <property type="match status" value="2"/>
</dbReference>
<dbReference type="SMART" id="SM00409">
    <property type="entry name" value="IG"/>
    <property type="match status" value="14"/>
</dbReference>